<dbReference type="InterPro" id="IPR002048">
    <property type="entry name" value="EF_hand_dom"/>
</dbReference>
<feature type="domain" description="EF-hand" evidence="3">
    <location>
        <begin position="4"/>
        <end position="39"/>
    </location>
</feature>
<dbReference type="EMBL" id="JAAWWB010000004">
    <property type="protein sequence ID" value="KAG6784114.1"/>
    <property type="molecule type" value="Genomic_DNA"/>
</dbReference>
<evidence type="ECO:0000256" key="1">
    <source>
        <dbReference type="ARBA" id="ARBA00022723"/>
    </source>
</evidence>
<keyword evidence="1" id="KW-0479">Metal-binding</keyword>
<dbReference type="AlphaFoldDB" id="A0A8X8DC11"/>
<dbReference type="Proteomes" id="UP000886885">
    <property type="component" value="Chromosome 2D"/>
</dbReference>
<evidence type="ECO:0000313" key="4">
    <source>
        <dbReference type="EMBL" id="KAG6784114.1"/>
    </source>
</evidence>
<evidence type="ECO:0000313" key="5">
    <source>
        <dbReference type="Proteomes" id="UP000886885"/>
    </source>
</evidence>
<feature type="domain" description="EF-hand" evidence="3">
    <location>
        <begin position="88"/>
        <end position="123"/>
    </location>
</feature>
<dbReference type="OrthoDB" id="26525at2759"/>
<feature type="domain" description="EF-hand" evidence="3">
    <location>
        <begin position="126"/>
        <end position="161"/>
    </location>
</feature>
<evidence type="ECO:0000259" key="3">
    <source>
        <dbReference type="PROSITE" id="PS50222"/>
    </source>
</evidence>
<dbReference type="InterPro" id="IPR018247">
    <property type="entry name" value="EF_Hand_1_Ca_BS"/>
</dbReference>
<organism evidence="4 5">
    <name type="scientific">Populus tomentosa</name>
    <name type="common">Chinese white poplar</name>
    <dbReference type="NCBI Taxonomy" id="118781"/>
    <lineage>
        <taxon>Eukaryota</taxon>
        <taxon>Viridiplantae</taxon>
        <taxon>Streptophyta</taxon>
        <taxon>Embryophyta</taxon>
        <taxon>Tracheophyta</taxon>
        <taxon>Spermatophyta</taxon>
        <taxon>Magnoliopsida</taxon>
        <taxon>eudicotyledons</taxon>
        <taxon>Gunneridae</taxon>
        <taxon>Pentapetalae</taxon>
        <taxon>rosids</taxon>
        <taxon>fabids</taxon>
        <taxon>Malpighiales</taxon>
        <taxon>Salicaceae</taxon>
        <taxon>Saliceae</taxon>
        <taxon>Populus</taxon>
    </lineage>
</organism>
<dbReference type="PANTHER" id="PTHR10891">
    <property type="entry name" value="EF-HAND CALCIUM-BINDING DOMAIN CONTAINING PROTEIN"/>
    <property type="match status" value="1"/>
</dbReference>
<sequence length="219" mass="25026">MCPLKTNDLHRIFHQLDKNGDGLLSTVELNWLLESIGVHFSLEELESSVGKSCLSFDEFSLFYDSITKQGDDASNEAVLADDQEGRNREECDLFEAFKVFDSNGDGFISCEELQSLLSKLGLWDEKTGKDCRSMICRYDTNLDGVVDFEEFKKMMLRTNMYVKRNFSLSTMIGTDFRIAPISICIQKTQGEIHYILKMQEINEEDASSESFRNDADNLD</sequence>
<dbReference type="PROSITE" id="PS50222">
    <property type="entry name" value="EF_HAND_2"/>
    <property type="match status" value="3"/>
</dbReference>
<keyword evidence="2" id="KW-0677">Repeat</keyword>
<dbReference type="SMART" id="SM00054">
    <property type="entry name" value="EFh"/>
    <property type="match status" value="3"/>
</dbReference>
<keyword evidence="5" id="KW-1185">Reference proteome</keyword>
<dbReference type="Pfam" id="PF13499">
    <property type="entry name" value="EF-hand_7"/>
    <property type="match status" value="1"/>
</dbReference>
<dbReference type="FunFam" id="1.10.238.10:FF:000486">
    <property type="entry name" value="Probable calcium-binding protein CML44"/>
    <property type="match status" value="1"/>
</dbReference>
<proteinExistence type="predicted"/>
<protein>
    <recommendedName>
        <fullName evidence="3">EF-hand domain-containing protein</fullName>
    </recommendedName>
</protein>
<reference evidence="4" key="1">
    <citation type="journal article" date="2020" name="bioRxiv">
        <title>Hybrid origin of Populus tomentosa Carr. identified through genome sequencing and phylogenomic analysis.</title>
        <authorList>
            <person name="An X."/>
            <person name="Gao K."/>
            <person name="Chen Z."/>
            <person name="Li J."/>
            <person name="Yang X."/>
            <person name="Yang X."/>
            <person name="Zhou J."/>
            <person name="Guo T."/>
            <person name="Zhao T."/>
            <person name="Huang S."/>
            <person name="Miao D."/>
            <person name="Khan W.U."/>
            <person name="Rao P."/>
            <person name="Ye M."/>
            <person name="Lei B."/>
            <person name="Liao W."/>
            <person name="Wang J."/>
            <person name="Ji L."/>
            <person name="Li Y."/>
            <person name="Guo B."/>
            <person name="Mustafa N.S."/>
            <person name="Li S."/>
            <person name="Yun Q."/>
            <person name="Keller S.R."/>
            <person name="Mao J."/>
            <person name="Zhang R."/>
            <person name="Strauss S.H."/>
        </authorList>
    </citation>
    <scope>NUCLEOTIDE SEQUENCE</scope>
    <source>
        <strain evidence="4">GM15</strain>
        <tissue evidence="4">Leaf</tissue>
    </source>
</reference>
<gene>
    <name evidence="4" type="ORF">POTOM_009799</name>
</gene>
<dbReference type="Pfam" id="PF13202">
    <property type="entry name" value="EF-hand_5"/>
    <property type="match status" value="1"/>
</dbReference>
<dbReference type="FunFam" id="1.10.238.10:FF:000485">
    <property type="entry name" value="Probable calcium-binding protein CML44"/>
    <property type="match status" value="1"/>
</dbReference>
<dbReference type="CDD" id="cd00051">
    <property type="entry name" value="EFh"/>
    <property type="match status" value="1"/>
</dbReference>
<name>A0A8X8DC11_POPTO</name>
<evidence type="ECO:0000256" key="2">
    <source>
        <dbReference type="ARBA" id="ARBA00022737"/>
    </source>
</evidence>
<dbReference type="InterPro" id="IPR039647">
    <property type="entry name" value="EF_hand_pair_protein_CML-like"/>
</dbReference>
<dbReference type="GO" id="GO:0005509">
    <property type="term" value="F:calcium ion binding"/>
    <property type="evidence" value="ECO:0007669"/>
    <property type="project" value="InterPro"/>
</dbReference>
<comment type="caution">
    <text evidence="4">The sequence shown here is derived from an EMBL/GenBank/DDBJ whole genome shotgun (WGS) entry which is preliminary data.</text>
</comment>
<dbReference type="PROSITE" id="PS00018">
    <property type="entry name" value="EF_HAND_1"/>
    <property type="match status" value="2"/>
</dbReference>
<accession>A0A8X8DC11</accession>